<dbReference type="OrthoDB" id="74545at2759"/>
<feature type="compositionally biased region" description="Basic residues" evidence="1">
    <location>
        <begin position="844"/>
        <end position="854"/>
    </location>
</feature>
<dbReference type="PANTHER" id="PTHR37015">
    <property type="entry name" value="REVERSE TRANSCRIPTASE DOMAIN-CONTAINING PROTEIN"/>
    <property type="match status" value="1"/>
</dbReference>
<dbReference type="eggNOG" id="ENOG502QSPR">
    <property type="taxonomic scope" value="Eukaryota"/>
</dbReference>
<evidence type="ECO:0000313" key="2">
    <source>
        <dbReference type="EMBL" id="KGQ04820.1"/>
    </source>
</evidence>
<evidence type="ECO:0000256" key="1">
    <source>
        <dbReference type="SAM" id="MobiDB-lite"/>
    </source>
</evidence>
<dbReference type="Proteomes" id="UP000030106">
    <property type="component" value="Unassembled WGS sequence"/>
</dbReference>
<evidence type="ECO:0008006" key="4">
    <source>
        <dbReference type="Google" id="ProtNLM"/>
    </source>
</evidence>
<name>A0A0A2VFB6_BEABA</name>
<organism evidence="2 3">
    <name type="scientific">Beauveria bassiana D1-5</name>
    <dbReference type="NCBI Taxonomy" id="1245745"/>
    <lineage>
        <taxon>Eukaryota</taxon>
        <taxon>Fungi</taxon>
        <taxon>Dikarya</taxon>
        <taxon>Ascomycota</taxon>
        <taxon>Pezizomycotina</taxon>
        <taxon>Sordariomycetes</taxon>
        <taxon>Hypocreomycetidae</taxon>
        <taxon>Hypocreales</taxon>
        <taxon>Cordycipitaceae</taxon>
        <taxon>Beauveria</taxon>
    </lineage>
</organism>
<comment type="caution">
    <text evidence="2">The sequence shown here is derived from an EMBL/GenBank/DDBJ whole genome shotgun (WGS) entry which is preliminary data.</text>
</comment>
<feature type="compositionally biased region" description="Acidic residues" evidence="1">
    <location>
        <begin position="860"/>
        <end position="873"/>
    </location>
</feature>
<gene>
    <name evidence="2" type="ORF">BBAD15_g9954</name>
</gene>
<dbReference type="STRING" id="1245745.A0A0A2VFB6"/>
<sequence>MANAASSSATILSTMKHVTTNKWDKAEARLQDIKSHVGESERKLACKPDMLDANQQHLEADVANLLTAVRKAYAGAPSIDVSTRAGIRAKGGHTRAFADAFEGLQNRLNTIERMLSNAKYSSGFSASAALSWRNELLAYLHQSQRRMEYTILFGKLTNEWADFRFGELSDTIASAKQVAGQSDAESEDEGAVSVGRKEMHEQRQVWESLVTNLRTSDKDHIVQFLDELFHSGPLHNKPSSSIEELADLRTTLLRKMRKSVFNSSKGAIPVTVATVKAAIKAILGADQLTSEKRRAMIDLGNREDVLSEIADILKIDLKLAAIERWSWGNSPIKAQMRKAINGKYRVYMDIELLDSILIQCVGQAISVTISNALEKAWSEAVAGVWKAKEDENRTAAIEAQIPNFTNQTAKNSTRELRNDIYKKIFFSPRLPTSMTDENSGVGRYDGDGSDNDEDQVQANLTDLVDGPPNVVNLKTDILRVCSAEMSVQKIVHGQFCLLQSDFEWFGPSLPHSTLTTIMEYFHFPKELVQFTKEFLDMHIQFQEDGKDGAVLTRKTGIPVSFQLTDGISELLLFVLDFAVNQRTGGSHLYRNHDDLWFWGQPSQCVAAWETICEFTQIMGLQLNKDKTAFAHAIDESNPRYKPASKEELARLPAGKVKWGFLLFDDKQWKWMSNKAAIEDHMDELRFQLQTRTSVMSHVQAYNAYMKNFLPNNFGPVIVGLGDDHPVMVLEALQHAQRHLYRSDGVESSAGNVADHVRKTIKERFEADYSEDQVPDCFLYMGVEYGGLGLANPAPAFAQFIQLPKNDINDDQKPLPPMQEALKRLNTAISESYRKESKQFIARLNSKRHRNRMGSKRTEGVEEEEDSEEQDDGNLPDLARSVNGVPQFMSLSTYMGTTEEQSAAMRDFYETLLTEPCADWSVSNRTWAAKMFDGELEDLFGGYIAEEEFLSLGLYRTLAEEKVRWSG</sequence>
<dbReference type="AlphaFoldDB" id="A0A0A2VFB6"/>
<dbReference type="HOGENOM" id="CLU_008952_0_0_1"/>
<feature type="region of interest" description="Disordered" evidence="1">
    <location>
        <begin position="844"/>
        <end position="878"/>
    </location>
</feature>
<accession>A0A0A2VFB6</accession>
<dbReference type="EMBL" id="ANFO01001011">
    <property type="protein sequence ID" value="KGQ04820.1"/>
    <property type="molecule type" value="Genomic_DNA"/>
</dbReference>
<dbReference type="PANTHER" id="PTHR37015:SF2">
    <property type="entry name" value="REVERSE TRANSCRIPTASE DOMAIN-CONTAINING PROTEIN"/>
    <property type="match status" value="1"/>
</dbReference>
<proteinExistence type="predicted"/>
<protein>
    <recommendedName>
        <fullName evidence="4">Reverse transcriptase domain-containing protein</fullName>
    </recommendedName>
</protein>
<reference evidence="2 3" key="1">
    <citation type="submission" date="2012-10" db="EMBL/GenBank/DDBJ databases">
        <title>Genome sequencing and analysis of entomopathogenic fungi Beauveria bassiana D1-5.</title>
        <authorList>
            <person name="Li Q."/>
            <person name="Wang L."/>
            <person name="Zhang Z."/>
            <person name="Wang Q."/>
            <person name="Ren J."/>
            <person name="Wang M."/>
            <person name="Xu W."/>
            <person name="Wang J."/>
            <person name="Lu Y."/>
            <person name="Du Q."/>
            <person name="Sun Z."/>
        </authorList>
    </citation>
    <scope>NUCLEOTIDE SEQUENCE [LARGE SCALE GENOMIC DNA]</scope>
    <source>
        <strain evidence="2 3">D1-5</strain>
    </source>
</reference>
<evidence type="ECO:0000313" key="3">
    <source>
        <dbReference type="Proteomes" id="UP000030106"/>
    </source>
</evidence>